<dbReference type="InterPro" id="IPR016185">
    <property type="entry name" value="PreATP-grasp_dom_sf"/>
</dbReference>
<dbReference type="GO" id="GO:0005829">
    <property type="term" value="C:cytosol"/>
    <property type="evidence" value="ECO:0007669"/>
    <property type="project" value="TreeGrafter"/>
</dbReference>
<feature type="domain" description="PurT/PurK-like preATP-grasp" evidence="1">
    <location>
        <begin position="11"/>
        <end position="106"/>
    </location>
</feature>
<name>A0A3B0ZDM9_9ZZZZ</name>
<dbReference type="PANTHER" id="PTHR11609">
    <property type="entry name" value="PURINE BIOSYNTHESIS PROTEIN 6/7, PUR6/7"/>
    <property type="match status" value="1"/>
</dbReference>
<dbReference type="Gene3D" id="3.30.1490.20">
    <property type="entry name" value="ATP-grasp fold, A domain"/>
    <property type="match status" value="1"/>
</dbReference>
<accession>A0A3B0ZDM9</accession>
<dbReference type="EMBL" id="UOFQ01000039">
    <property type="protein sequence ID" value="VAW86293.1"/>
    <property type="molecule type" value="Genomic_DNA"/>
</dbReference>
<dbReference type="SUPFAM" id="SSF52440">
    <property type="entry name" value="PreATP-grasp domain"/>
    <property type="match status" value="1"/>
</dbReference>
<evidence type="ECO:0000313" key="2">
    <source>
        <dbReference type="EMBL" id="VAW86293.1"/>
    </source>
</evidence>
<dbReference type="AlphaFoldDB" id="A0A3B0ZDM9"/>
<dbReference type="EC" id="6.3.4.18" evidence="2"/>
<feature type="non-terminal residue" evidence="2">
    <location>
        <position position="146"/>
    </location>
</feature>
<sequence length="146" mass="15424">MTPPLIAPPATLALLGGGQLGRFFVHAAHELGYKVIVLDPDTDAPAGKIADGHIVANYDDPTALTQLSQQCAAATTEFENVPSAVLEQLAQTMPVSPSADAVSIAQDRIREKTFLRDNGFNTARFIPLENESDLDDASNEPIPGSA</sequence>
<proteinExistence type="predicted"/>
<protein>
    <submittedName>
        <fullName evidence="2">N5-carboxyaminoimidazole ribonucleotide synthase</fullName>
        <ecNumber evidence="2">6.3.4.18</ecNumber>
    </submittedName>
</protein>
<evidence type="ECO:0000259" key="1">
    <source>
        <dbReference type="Pfam" id="PF22660"/>
    </source>
</evidence>
<dbReference type="InterPro" id="IPR013815">
    <property type="entry name" value="ATP_grasp_subdomain_1"/>
</dbReference>
<dbReference type="PANTHER" id="PTHR11609:SF5">
    <property type="entry name" value="PHOSPHORIBOSYLAMINOIMIDAZOLE CARBOXYLASE"/>
    <property type="match status" value="1"/>
</dbReference>
<dbReference type="GO" id="GO:0034028">
    <property type="term" value="F:5-(carboxyamino)imidazole ribonucleotide synthase activity"/>
    <property type="evidence" value="ECO:0007669"/>
    <property type="project" value="UniProtKB-EC"/>
</dbReference>
<keyword evidence="2" id="KW-0436">Ligase</keyword>
<dbReference type="Pfam" id="PF22660">
    <property type="entry name" value="RS_preATP-grasp-like"/>
    <property type="match status" value="1"/>
</dbReference>
<organism evidence="2">
    <name type="scientific">hydrothermal vent metagenome</name>
    <dbReference type="NCBI Taxonomy" id="652676"/>
    <lineage>
        <taxon>unclassified sequences</taxon>
        <taxon>metagenomes</taxon>
        <taxon>ecological metagenomes</taxon>
    </lineage>
</organism>
<gene>
    <name evidence="2" type="ORF">MNBD_GAMMA17-109</name>
</gene>
<dbReference type="GO" id="GO:0005524">
    <property type="term" value="F:ATP binding"/>
    <property type="evidence" value="ECO:0007669"/>
    <property type="project" value="InterPro"/>
</dbReference>
<dbReference type="Gene3D" id="3.40.50.20">
    <property type="match status" value="1"/>
</dbReference>
<reference evidence="2" key="1">
    <citation type="submission" date="2018-06" db="EMBL/GenBank/DDBJ databases">
        <authorList>
            <person name="Zhirakovskaya E."/>
        </authorList>
    </citation>
    <scope>NUCLEOTIDE SEQUENCE</scope>
</reference>
<dbReference type="InterPro" id="IPR054350">
    <property type="entry name" value="PurT/PurK_preATP-grasp"/>
</dbReference>